<dbReference type="Proteomes" id="UP000001400">
    <property type="component" value="Chromosome"/>
</dbReference>
<dbReference type="EMBL" id="CP001941">
    <property type="protein sequence ID" value="ADD08807.1"/>
    <property type="molecule type" value="Genomic_DNA"/>
</dbReference>
<keyword evidence="2" id="KW-1185">Reference proteome</keyword>
<protein>
    <submittedName>
        <fullName evidence="1">Uncharacterized protein</fullName>
    </submittedName>
</protein>
<gene>
    <name evidence="1" type="ordered locus">Aboo_0998</name>
</gene>
<dbReference type="RefSeq" id="WP_008086774.1">
    <property type="nucleotide sequence ID" value="NC_013926.1"/>
</dbReference>
<reference evidence="1" key="1">
    <citation type="submission" date="2010-02" db="EMBL/GenBank/DDBJ databases">
        <title>Complete sequence of Aciduliprofundum boonei T469.</title>
        <authorList>
            <consortium name="US DOE Joint Genome Institute"/>
            <person name="Lucas S."/>
            <person name="Copeland A."/>
            <person name="Lapidus A."/>
            <person name="Cheng J.-F."/>
            <person name="Bruce D."/>
            <person name="Goodwin L."/>
            <person name="Pitluck S."/>
            <person name="Saunders E."/>
            <person name="Detter J.C."/>
            <person name="Han C."/>
            <person name="Tapia R."/>
            <person name="Land M."/>
            <person name="Hauser L."/>
            <person name="Kyrpides N."/>
            <person name="Mikhailova N."/>
            <person name="Flores G."/>
            <person name="Reysenbach A.-L."/>
            <person name="Woyke T."/>
        </authorList>
    </citation>
    <scope>NUCLEOTIDE SEQUENCE</scope>
    <source>
        <strain evidence="1">T469</strain>
    </source>
</reference>
<organism evidence="1 2">
    <name type="scientific">Aciduliprofundum boonei (strain DSM 19572 / T469)</name>
    <dbReference type="NCBI Taxonomy" id="439481"/>
    <lineage>
        <taxon>Archaea</taxon>
        <taxon>Methanobacteriati</taxon>
        <taxon>Thermoplasmatota</taxon>
        <taxon>DHVE2 group</taxon>
        <taxon>Candidatus Aciduliprofundum</taxon>
    </lineage>
</organism>
<dbReference type="eggNOG" id="arCOG10161">
    <property type="taxonomic scope" value="Archaea"/>
</dbReference>
<dbReference type="HOGENOM" id="CLU_2629484_0_0_2"/>
<dbReference type="STRING" id="439481.Aboo_0998"/>
<accession>B5IHM0</accession>
<name>B5IHM0_ACIB4</name>
<dbReference type="OrthoDB" id="387603at2157"/>
<proteinExistence type="predicted"/>
<dbReference type="GeneID" id="8827955"/>
<dbReference type="KEGG" id="abi:Aboo_0998"/>
<sequence>MEGGANKNVTLENILKITGVSKEYLQNIADELYERGITSKLMDKTPYLEVFDDHEFKEYLIERLKDVEEKIVKLCSY</sequence>
<evidence type="ECO:0000313" key="1">
    <source>
        <dbReference type="EMBL" id="ADD08807.1"/>
    </source>
</evidence>
<dbReference type="AlphaFoldDB" id="B5IHM0"/>
<evidence type="ECO:0000313" key="2">
    <source>
        <dbReference type="Proteomes" id="UP000001400"/>
    </source>
</evidence>